<organism evidence="2 3">
    <name type="scientific">Sorangium cellulosum</name>
    <name type="common">Polyangium cellulosum</name>
    <dbReference type="NCBI Taxonomy" id="56"/>
    <lineage>
        <taxon>Bacteria</taxon>
        <taxon>Pseudomonadati</taxon>
        <taxon>Myxococcota</taxon>
        <taxon>Polyangia</taxon>
        <taxon>Polyangiales</taxon>
        <taxon>Polyangiaceae</taxon>
        <taxon>Sorangium</taxon>
    </lineage>
</organism>
<sequence>MFASASAMPGGDGTKAKPYASLAEAVANANGKRVLACAGGAFAESVTIGAGVEVIGGFDCAAEWTWSAEARSTIDGPADQVALTLTEAASGAKVRSFAVRAASATEAGGSSVSVAVADIEAELSQVDVTAGDGMDGEHGATPMDPPIAGASAEAMSASHACAATNLVIGGTAGATTCEDGETRGGDGGTGGITGTAEGNGQVGRDGEPMPEPNPDASGLGGTGQTDPDSECKPGTNGKSGPRGTAGEPGIDTMLTLAGIVGGDGGNGTSGKRGQGGGGGGGAKAGMFCSLDTTLVDGVGASGGGGGAGGCGGKGGGGGKAGGSSIGILSLGTKLALTDVTVAVGKAGKGGDGASGQPGALGGAGNAGGDRSGLGESIPGCKGGDGGRGGLGGSGAGGRGGHAVGIAYAAAPTAAPAVQFTPGTPGDGGAAAPGGPPESAGAPGSTGNCWDFSIGESCGQ</sequence>
<name>A0A150QZF1_SORCE</name>
<evidence type="ECO:0000313" key="2">
    <source>
        <dbReference type="EMBL" id="KYF73302.1"/>
    </source>
</evidence>
<feature type="compositionally biased region" description="Low complexity" evidence="1">
    <location>
        <begin position="436"/>
        <end position="446"/>
    </location>
</feature>
<accession>A0A150QZF1</accession>
<evidence type="ECO:0000313" key="3">
    <source>
        <dbReference type="Proteomes" id="UP000075260"/>
    </source>
</evidence>
<feature type="compositionally biased region" description="Gly residues" evidence="1">
    <location>
        <begin position="259"/>
        <end position="281"/>
    </location>
</feature>
<reference evidence="2 3" key="1">
    <citation type="submission" date="2014-02" db="EMBL/GenBank/DDBJ databases">
        <title>The small core and large imbalanced accessory genome model reveals a collaborative survival strategy of Sorangium cellulosum strains in nature.</title>
        <authorList>
            <person name="Han K."/>
            <person name="Peng R."/>
            <person name="Blom J."/>
            <person name="Li Y.-Z."/>
        </authorList>
    </citation>
    <scope>NUCLEOTIDE SEQUENCE [LARGE SCALE GENOMIC DNA]</scope>
    <source>
        <strain evidence="2 3">So0008-312</strain>
    </source>
</reference>
<dbReference type="EMBL" id="JEMA01000199">
    <property type="protein sequence ID" value="KYF73302.1"/>
    <property type="molecule type" value="Genomic_DNA"/>
</dbReference>
<gene>
    <name evidence="2" type="ORF">BE15_06405</name>
</gene>
<evidence type="ECO:0008006" key="4">
    <source>
        <dbReference type="Google" id="ProtNLM"/>
    </source>
</evidence>
<feature type="region of interest" description="Disordered" evidence="1">
    <location>
        <begin position="417"/>
        <end position="459"/>
    </location>
</feature>
<dbReference type="AlphaFoldDB" id="A0A150QZF1"/>
<evidence type="ECO:0000256" key="1">
    <source>
        <dbReference type="SAM" id="MobiDB-lite"/>
    </source>
</evidence>
<feature type="region of interest" description="Disordered" evidence="1">
    <location>
        <begin position="178"/>
        <end position="281"/>
    </location>
</feature>
<protein>
    <recommendedName>
        <fullName evidence="4">PE-PGRS family protein</fullName>
    </recommendedName>
</protein>
<proteinExistence type="predicted"/>
<comment type="caution">
    <text evidence="2">The sequence shown here is derived from an EMBL/GenBank/DDBJ whole genome shotgun (WGS) entry which is preliminary data.</text>
</comment>
<dbReference type="OrthoDB" id="5521044at2"/>
<dbReference type="Proteomes" id="UP000075260">
    <property type="component" value="Unassembled WGS sequence"/>
</dbReference>
<feature type="region of interest" description="Disordered" evidence="1">
    <location>
        <begin position="347"/>
        <end position="385"/>
    </location>
</feature>
<feature type="compositionally biased region" description="Gly residues" evidence="1">
    <location>
        <begin position="347"/>
        <end position="371"/>
    </location>
</feature>